<keyword evidence="3" id="KW-1185">Reference proteome</keyword>
<accession>A0A6A6NUS5</accession>
<protein>
    <submittedName>
        <fullName evidence="2">Uncharacterized protein</fullName>
    </submittedName>
</protein>
<proteinExistence type="predicted"/>
<reference evidence="2" key="1">
    <citation type="journal article" date="2020" name="Stud. Mycol.">
        <title>101 Dothideomycetes genomes: a test case for predicting lifestyles and emergence of pathogens.</title>
        <authorList>
            <person name="Haridas S."/>
            <person name="Albert R."/>
            <person name="Binder M."/>
            <person name="Bloem J."/>
            <person name="Labutti K."/>
            <person name="Salamov A."/>
            <person name="Andreopoulos B."/>
            <person name="Baker S."/>
            <person name="Barry K."/>
            <person name="Bills G."/>
            <person name="Bluhm B."/>
            <person name="Cannon C."/>
            <person name="Castanera R."/>
            <person name="Culley D."/>
            <person name="Daum C."/>
            <person name="Ezra D."/>
            <person name="Gonzalez J."/>
            <person name="Henrissat B."/>
            <person name="Kuo A."/>
            <person name="Liang C."/>
            <person name="Lipzen A."/>
            <person name="Lutzoni F."/>
            <person name="Magnuson J."/>
            <person name="Mondo S."/>
            <person name="Nolan M."/>
            <person name="Ohm R."/>
            <person name="Pangilinan J."/>
            <person name="Park H.-J."/>
            <person name="Ramirez L."/>
            <person name="Alfaro M."/>
            <person name="Sun H."/>
            <person name="Tritt A."/>
            <person name="Yoshinaga Y."/>
            <person name="Zwiers L.-H."/>
            <person name="Turgeon B."/>
            <person name="Goodwin S."/>
            <person name="Spatafora J."/>
            <person name="Crous P."/>
            <person name="Grigoriev I."/>
        </authorList>
    </citation>
    <scope>NUCLEOTIDE SEQUENCE</scope>
    <source>
        <strain evidence="2">ATCC 16933</strain>
    </source>
</reference>
<feature type="region of interest" description="Disordered" evidence="1">
    <location>
        <begin position="65"/>
        <end position="172"/>
    </location>
</feature>
<dbReference type="AlphaFoldDB" id="A0A6A6NUS5"/>
<gene>
    <name evidence="2" type="ORF">BDY21DRAFT_365537</name>
</gene>
<name>A0A6A6NUS5_9PEZI</name>
<dbReference type="EMBL" id="MU001687">
    <property type="protein sequence ID" value="KAF2455328.1"/>
    <property type="molecule type" value="Genomic_DNA"/>
</dbReference>
<evidence type="ECO:0000313" key="2">
    <source>
        <dbReference type="EMBL" id="KAF2455328.1"/>
    </source>
</evidence>
<feature type="compositionally biased region" description="Basic and acidic residues" evidence="1">
    <location>
        <begin position="154"/>
        <end position="172"/>
    </location>
</feature>
<evidence type="ECO:0000313" key="3">
    <source>
        <dbReference type="Proteomes" id="UP000799766"/>
    </source>
</evidence>
<dbReference type="Proteomes" id="UP000799766">
    <property type="component" value="Unassembled WGS sequence"/>
</dbReference>
<sequence length="172" mass="18911">MREFLGVASAARVRRRNPFQLSSVFSVATNSCTRGHGLVKLVSAAMRSTRREIFFFPWKDLASECPTARGKTSRPRNPGCEGSGPRKERTGGARRANQPVAVRRTERGHAAPDPCAFSAGSTGSRHRRADKPKAGGKLSKGMDEWLVESGPIRARSEGQTVRRRDEIGPLRR</sequence>
<evidence type="ECO:0000256" key="1">
    <source>
        <dbReference type="SAM" id="MobiDB-lite"/>
    </source>
</evidence>
<organism evidence="2 3">
    <name type="scientific">Lineolata rhizophorae</name>
    <dbReference type="NCBI Taxonomy" id="578093"/>
    <lineage>
        <taxon>Eukaryota</taxon>
        <taxon>Fungi</taxon>
        <taxon>Dikarya</taxon>
        <taxon>Ascomycota</taxon>
        <taxon>Pezizomycotina</taxon>
        <taxon>Dothideomycetes</taxon>
        <taxon>Dothideomycetes incertae sedis</taxon>
        <taxon>Lineolatales</taxon>
        <taxon>Lineolataceae</taxon>
        <taxon>Lineolata</taxon>
    </lineage>
</organism>